<evidence type="ECO:0000256" key="4">
    <source>
        <dbReference type="ARBA" id="ARBA00023136"/>
    </source>
</evidence>
<dbReference type="PANTHER" id="PTHR36974:SF1">
    <property type="entry name" value="DOXX FAMILY MEMBRANE PROTEIN"/>
    <property type="match status" value="1"/>
</dbReference>
<organism evidence="7 8">
    <name type="scientific">Aquipuribacter hungaricus</name>
    <dbReference type="NCBI Taxonomy" id="545624"/>
    <lineage>
        <taxon>Bacteria</taxon>
        <taxon>Bacillati</taxon>
        <taxon>Actinomycetota</taxon>
        <taxon>Actinomycetes</taxon>
        <taxon>Micrococcales</taxon>
        <taxon>Intrasporangiaceae</taxon>
        <taxon>Aquipuribacter</taxon>
    </lineage>
</organism>
<gene>
    <name evidence="7" type="ORF">ACFOLH_01430</name>
</gene>
<keyword evidence="8" id="KW-1185">Reference proteome</keyword>
<evidence type="ECO:0000259" key="6">
    <source>
        <dbReference type="Pfam" id="PF07291"/>
    </source>
</evidence>
<proteinExistence type="predicted"/>
<comment type="caution">
    <text evidence="7">The sequence shown here is derived from an EMBL/GenBank/DDBJ whole genome shotgun (WGS) entry which is preliminary data.</text>
</comment>
<evidence type="ECO:0000256" key="2">
    <source>
        <dbReference type="ARBA" id="ARBA00022692"/>
    </source>
</evidence>
<dbReference type="InterPro" id="IPR009908">
    <property type="entry name" value="Methylamine_util_MauE"/>
</dbReference>
<evidence type="ECO:0000256" key="1">
    <source>
        <dbReference type="ARBA" id="ARBA00004141"/>
    </source>
</evidence>
<feature type="transmembrane region" description="Helical" evidence="5">
    <location>
        <begin position="94"/>
        <end position="115"/>
    </location>
</feature>
<accession>A0ABV7WDM8</accession>
<evidence type="ECO:0000256" key="5">
    <source>
        <dbReference type="SAM" id="Phobius"/>
    </source>
</evidence>
<feature type="domain" description="Methylamine utilisation protein MauE" evidence="6">
    <location>
        <begin position="37"/>
        <end position="116"/>
    </location>
</feature>
<dbReference type="Proteomes" id="UP001595685">
    <property type="component" value="Unassembled WGS sequence"/>
</dbReference>
<reference evidence="8" key="1">
    <citation type="journal article" date="2019" name="Int. J. Syst. Evol. Microbiol.">
        <title>The Global Catalogue of Microorganisms (GCM) 10K type strain sequencing project: providing services to taxonomists for standard genome sequencing and annotation.</title>
        <authorList>
            <consortium name="The Broad Institute Genomics Platform"/>
            <consortium name="The Broad Institute Genome Sequencing Center for Infectious Disease"/>
            <person name="Wu L."/>
            <person name="Ma J."/>
        </authorList>
    </citation>
    <scope>NUCLEOTIDE SEQUENCE [LARGE SCALE GENOMIC DNA]</scope>
    <source>
        <strain evidence="8">NCAIM B.02333</strain>
    </source>
</reference>
<evidence type="ECO:0000256" key="3">
    <source>
        <dbReference type="ARBA" id="ARBA00022989"/>
    </source>
</evidence>
<name>A0ABV7WDM8_9MICO</name>
<keyword evidence="4 5" id="KW-0472">Membrane</keyword>
<evidence type="ECO:0000313" key="7">
    <source>
        <dbReference type="EMBL" id="MFC3686997.1"/>
    </source>
</evidence>
<keyword evidence="3 5" id="KW-1133">Transmembrane helix</keyword>
<dbReference type="RefSeq" id="WP_376985315.1">
    <property type="nucleotide sequence ID" value="NZ_JBHRWW010000001.1"/>
</dbReference>
<protein>
    <submittedName>
        <fullName evidence="7">MauE/DoxX family redox-associated membrane protein</fullName>
    </submittedName>
</protein>
<comment type="subcellular location">
    <subcellularLocation>
        <location evidence="1">Membrane</location>
        <topology evidence="1">Multi-pass membrane protein</topology>
    </subcellularLocation>
</comment>
<keyword evidence="2 5" id="KW-0812">Transmembrane</keyword>
<sequence>MRRPAGRAERVGRVVRAGRPSLTLPAVPPAGPAEHRALAGVLLVSGVGHLVRPAPFDSIVPGWLPPSRRFWTVASGVAELVVALLLARPETRRAGGLAAAGLFVAVFPANVWMVWLWRHRRWPWVATAVARLPLQAPLVAWGLRVARAAAPGG</sequence>
<evidence type="ECO:0000313" key="8">
    <source>
        <dbReference type="Proteomes" id="UP001595685"/>
    </source>
</evidence>
<dbReference type="Pfam" id="PF07291">
    <property type="entry name" value="MauE"/>
    <property type="match status" value="1"/>
</dbReference>
<dbReference type="EMBL" id="JBHRWW010000001">
    <property type="protein sequence ID" value="MFC3686997.1"/>
    <property type="molecule type" value="Genomic_DNA"/>
</dbReference>
<dbReference type="PANTHER" id="PTHR36974">
    <property type="entry name" value="MEMBRANE PROTEIN-RELATED"/>
    <property type="match status" value="1"/>
</dbReference>